<gene>
    <name evidence="1" type="ORF">HF577_01595</name>
</gene>
<proteinExistence type="predicted"/>
<accession>A0ABX1R9A3</accession>
<organism evidence="1 2">
    <name type="scientific">Pseudonocardia xinjiangensis</name>
    <dbReference type="NCBI Taxonomy" id="75289"/>
    <lineage>
        <taxon>Bacteria</taxon>
        <taxon>Bacillati</taxon>
        <taxon>Actinomycetota</taxon>
        <taxon>Actinomycetes</taxon>
        <taxon>Pseudonocardiales</taxon>
        <taxon>Pseudonocardiaceae</taxon>
        <taxon>Pseudonocardia</taxon>
    </lineage>
</organism>
<name>A0ABX1R9A3_9PSEU</name>
<dbReference type="Proteomes" id="UP001296706">
    <property type="component" value="Unassembled WGS sequence"/>
</dbReference>
<protein>
    <submittedName>
        <fullName evidence="1">Uncharacterized protein</fullName>
    </submittedName>
</protein>
<dbReference type="EMBL" id="JAAXKY010000002">
    <property type="protein sequence ID" value="NMH75803.1"/>
    <property type="molecule type" value="Genomic_DNA"/>
</dbReference>
<reference evidence="1 2" key="1">
    <citation type="submission" date="2020-04" db="EMBL/GenBank/DDBJ databases">
        <authorList>
            <person name="Klaysubun C."/>
            <person name="Duangmal K."/>
            <person name="Lipun K."/>
        </authorList>
    </citation>
    <scope>NUCLEOTIDE SEQUENCE [LARGE SCALE GENOMIC DNA]</scope>
    <source>
        <strain evidence="1 2">JCM 11839</strain>
    </source>
</reference>
<dbReference type="RefSeq" id="WP_169393873.1">
    <property type="nucleotide sequence ID" value="NZ_BAAAJH010000053.1"/>
</dbReference>
<sequence length="145" mass="15847">MTTPRRPYRALLVLTAAPPDDAHGNKPWSVLTTEGWTVDVTCIGDRSPGPQIPRAPVRAARLEQLDTAGQPGLGDHDSADSGQADCDCTDYDIVCFVDSHTTTWLSPRSPDLSLLMGRFSEYGEIIAVVRPAAFDLLEEFCLREC</sequence>
<evidence type="ECO:0000313" key="1">
    <source>
        <dbReference type="EMBL" id="NMH75803.1"/>
    </source>
</evidence>
<evidence type="ECO:0000313" key="2">
    <source>
        <dbReference type="Proteomes" id="UP001296706"/>
    </source>
</evidence>
<keyword evidence="2" id="KW-1185">Reference proteome</keyword>
<comment type="caution">
    <text evidence="1">The sequence shown here is derived from an EMBL/GenBank/DDBJ whole genome shotgun (WGS) entry which is preliminary data.</text>
</comment>